<evidence type="ECO:0000313" key="2">
    <source>
        <dbReference type="Proteomes" id="UP000616143"/>
    </source>
</evidence>
<sequence>MELTDEDLKLEQLPLILTQLSPREVTWKYGGELLGPDGTRVKVRGEGNYVIRTPVNRSPIPWSFPELDPNHFRLLVRDLIPCREGEAILNPSPWRRKWVENGESVIMEPGEITEAPKKKDHGIAFLDGEVKISTNFYNPLIYYQNPYYVNYGEKIGGPSTWFSVELENALLLASAHPIHIQLERGVLLASSKGKIASWSGLNWKEAKPFQVSWDMQNEPVSVECVPPSPISIYRLEPSTVIPVHLEYRGGELTMGLLNLSDSPVMSKLTVIARILEASTLGPTGQEMEKLFPELDTLRIPIRRWGVVFFRARLKKLLNVFLRKYYVA</sequence>
<reference evidence="1" key="1">
    <citation type="journal article" date="2014" name="Int. J. Syst. Evol. Microbiol.">
        <title>Complete genome sequence of Corynebacterium casei LMG S-19264T (=DSM 44701T), isolated from a smear-ripened cheese.</title>
        <authorList>
            <consortium name="US DOE Joint Genome Institute (JGI-PGF)"/>
            <person name="Walter F."/>
            <person name="Albersmeier A."/>
            <person name="Kalinowski J."/>
            <person name="Ruckert C."/>
        </authorList>
    </citation>
    <scope>NUCLEOTIDE SEQUENCE</scope>
    <source>
        <strain evidence="1">JCM 31740</strain>
    </source>
</reference>
<proteinExistence type="predicted"/>
<gene>
    <name evidence="1" type="ORF">GCM10007116_08690</name>
</gene>
<name>A0A830H024_9CREN</name>
<accession>A0A830H024</accession>
<protein>
    <submittedName>
        <fullName evidence="1">Uncharacterized protein</fullName>
    </submittedName>
</protein>
<dbReference type="AlphaFoldDB" id="A0A830H024"/>
<dbReference type="EMBL" id="BMQS01000007">
    <property type="protein sequence ID" value="GGT93288.1"/>
    <property type="molecule type" value="Genomic_DNA"/>
</dbReference>
<reference evidence="1" key="2">
    <citation type="submission" date="2020-09" db="EMBL/GenBank/DDBJ databases">
        <authorList>
            <person name="Sun Q."/>
            <person name="Ohkuma M."/>
        </authorList>
    </citation>
    <scope>NUCLEOTIDE SEQUENCE</scope>
    <source>
        <strain evidence="1">JCM 31740</strain>
    </source>
</reference>
<comment type="caution">
    <text evidence="1">The sequence shown here is derived from an EMBL/GenBank/DDBJ whole genome shotgun (WGS) entry which is preliminary data.</text>
</comment>
<organism evidence="1 2">
    <name type="scientific">Sulfodiicoccus acidiphilus</name>
    <dbReference type="NCBI Taxonomy" id="1670455"/>
    <lineage>
        <taxon>Archaea</taxon>
        <taxon>Thermoproteota</taxon>
        <taxon>Thermoprotei</taxon>
        <taxon>Sulfolobales</taxon>
        <taxon>Sulfolobaceae</taxon>
        <taxon>Sulfodiicoccus</taxon>
    </lineage>
</organism>
<dbReference type="Proteomes" id="UP000616143">
    <property type="component" value="Unassembled WGS sequence"/>
</dbReference>
<evidence type="ECO:0000313" key="1">
    <source>
        <dbReference type="EMBL" id="GGT93288.1"/>
    </source>
</evidence>